<name>A0A8C7QT63_ONCMY</name>
<keyword evidence="6" id="KW-0479">Metal-binding</keyword>
<reference evidence="9" key="2">
    <citation type="submission" date="2025-08" db="UniProtKB">
        <authorList>
            <consortium name="Ensembl"/>
        </authorList>
    </citation>
    <scope>IDENTIFICATION</scope>
</reference>
<keyword evidence="5" id="KW-0949">S-adenosyl-L-methionine</keyword>
<dbReference type="SUPFAM" id="SSF82199">
    <property type="entry name" value="SET domain"/>
    <property type="match status" value="1"/>
</dbReference>
<dbReference type="InterPro" id="IPR001214">
    <property type="entry name" value="SET_dom"/>
</dbReference>
<dbReference type="PANTHER" id="PTHR46223:SF3">
    <property type="entry name" value="HISTONE-LYSINE N-METHYLTRANSFERASE SET-23"/>
    <property type="match status" value="1"/>
</dbReference>
<dbReference type="PROSITE" id="PS50280">
    <property type="entry name" value="SET"/>
    <property type="match status" value="1"/>
</dbReference>
<organism evidence="9 10">
    <name type="scientific">Oncorhynchus mykiss</name>
    <name type="common">Rainbow trout</name>
    <name type="synonym">Salmo gairdneri</name>
    <dbReference type="NCBI Taxonomy" id="8022"/>
    <lineage>
        <taxon>Eukaryota</taxon>
        <taxon>Metazoa</taxon>
        <taxon>Chordata</taxon>
        <taxon>Craniata</taxon>
        <taxon>Vertebrata</taxon>
        <taxon>Euteleostomi</taxon>
        <taxon>Actinopterygii</taxon>
        <taxon>Neopterygii</taxon>
        <taxon>Teleostei</taxon>
        <taxon>Protacanthopterygii</taxon>
        <taxon>Salmoniformes</taxon>
        <taxon>Salmonidae</taxon>
        <taxon>Salmoninae</taxon>
        <taxon>Oncorhynchus</taxon>
    </lineage>
</organism>
<evidence type="ECO:0000256" key="3">
    <source>
        <dbReference type="ARBA" id="ARBA00022603"/>
    </source>
</evidence>
<evidence type="ECO:0000256" key="1">
    <source>
        <dbReference type="ARBA" id="ARBA00004286"/>
    </source>
</evidence>
<protein>
    <submittedName>
        <fullName evidence="9">SET domain and mariner transposase fusion gene</fullName>
    </submittedName>
</protein>
<dbReference type="PANTHER" id="PTHR46223">
    <property type="entry name" value="HISTONE-LYSINE N-METHYLTRANSFERASE SUV39H"/>
    <property type="match status" value="1"/>
</dbReference>
<reference evidence="9" key="1">
    <citation type="submission" date="2020-07" db="EMBL/GenBank/DDBJ databases">
        <title>A long reads based de novo assembly of the rainbow trout Arlee double haploid line genome.</title>
        <authorList>
            <person name="Gao G."/>
            <person name="Palti Y."/>
        </authorList>
    </citation>
    <scope>NUCLEOTIDE SEQUENCE [LARGE SCALE GENOMIC DNA]</scope>
</reference>
<evidence type="ECO:0000256" key="6">
    <source>
        <dbReference type="ARBA" id="ARBA00022723"/>
    </source>
</evidence>
<dbReference type="Gene3D" id="2.170.270.10">
    <property type="entry name" value="SET domain"/>
    <property type="match status" value="1"/>
</dbReference>
<dbReference type="Ensembl" id="ENSOMYT00000044277.2">
    <property type="protein sequence ID" value="ENSOMYP00000040546.2"/>
    <property type="gene ID" value="ENSOMYG00000018797.2"/>
</dbReference>
<evidence type="ECO:0000256" key="5">
    <source>
        <dbReference type="ARBA" id="ARBA00022691"/>
    </source>
</evidence>
<evidence type="ECO:0000313" key="10">
    <source>
        <dbReference type="Proteomes" id="UP000694395"/>
    </source>
</evidence>
<reference evidence="9" key="3">
    <citation type="submission" date="2025-09" db="UniProtKB">
        <authorList>
            <consortium name="Ensembl"/>
        </authorList>
    </citation>
    <scope>IDENTIFICATION</scope>
</reference>
<evidence type="ECO:0000313" key="9">
    <source>
        <dbReference type="Ensembl" id="ENSOMYP00000040546.2"/>
    </source>
</evidence>
<keyword evidence="2" id="KW-0158">Chromosome</keyword>
<keyword evidence="3" id="KW-0489">Methyltransferase</keyword>
<proteinExistence type="predicted"/>
<dbReference type="SMART" id="SM00317">
    <property type="entry name" value="SET"/>
    <property type="match status" value="1"/>
</dbReference>
<feature type="domain" description="SET" evidence="8">
    <location>
        <begin position="86"/>
        <end position="209"/>
    </location>
</feature>
<dbReference type="InterPro" id="IPR046341">
    <property type="entry name" value="SET_dom_sf"/>
</dbReference>
<sequence length="265" mass="29218">PENVQGPGRHIDPSEVILPGCSCYTYSCLRESSSCLQTYGQTYDRLSPGPEEIHSIVTAGLCLSVTPCVAVVRSAGNQVVQRGLGFRLCVYPTEDRGLGVRALEPISCGTFVCEYAGKVLCFEEARHRKLAQGPEDNNYIIAVREYAGQGPVNETFVDPIVVGNVGRFLNHSFQPHLFMVPVQVHSLVPRLALFTGRDITPQELTFDYSASYRNTHSMADQLKALSVREYLCYVGHVPPDLAIETLQSPSLIMPCLDCKPSPDRR</sequence>
<dbReference type="Proteomes" id="UP000694395">
    <property type="component" value="Chromosome 7"/>
</dbReference>
<dbReference type="GO" id="GO:0046872">
    <property type="term" value="F:metal ion binding"/>
    <property type="evidence" value="ECO:0007669"/>
    <property type="project" value="UniProtKB-KW"/>
</dbReference>
<dbReference type="Pfam" id="PF00856">
    <property type="entry name" value="SET"/>
    <property type="match status" value="1"/>
</dbReference>
<evidence type="ECO:0000256" key="2">
    <source>
        <dbReference type="ARBA" id="ARBA00022454"/>
    </source>
</evidence>
<dbReference type="GO" id="GO:0005694">
    <property type="term" value="C:chromosome"/>
    <property type="evidence" value="ECO:0007669"/>
    <property type="project" value="UniProtKB-SubCell"/>
</dbReference>
<keyword evidence="7" id="KW-0862">Zinc</keyword>
<comment type="subcellular location">
    <subcellularLocation>
        <location evidence="1">Chromosome</location>
    </subcellularLocation>
</comment>
<dbReference type="GO" id="GO:0032259">
    <property type="term" value="P:methylation"/>
    <property type="evidence" value="ECO:0007669"/>
    <property type="project" value="UniProtKB-KW"/>
</dbReference>
<keyword evidence="4" id="KW-0808">Transferase</keyword>
<evidence type="ECO:0000256" key="7">
    <source>
        <dbReference type="ARBA" id="ARBA00022833"/>
    </source>
</evidence>
<dbReference type="GO" id="GO:0008168">
    <property type="term" value="F:methyltransferase activity"/>
    <property type="evidence" value="ECO:0007669"/>
    <property type="project" value="UniProtKB-KW"/>
</dbReference>
<evidence type="ECO:0000256" key="4">
    <source>
        <dbReference type="ARBA" id="ARBA00022679"/>
    </source>
</evidence>
<dbReference type="AlphaFoldDB" id="A0A8C7QT63"/>
<keyword evidence="10" id="KW-1185">Reference proteome</keyword>
<dbReference type="GeneTree" id="ENSGT00940000162663"/>
<evidence type="ECO:0000259" key="8">
    <source>
        <dbReference type="PROSITE" id="PS50280"/>
    </source>
</evidence>
<dbReference type="InterPro" id="IPR050973">
    <property type="entry name" value="H3K9_Histone-Lys_N-MTase"/>
</dbReference>
<accession>A0A8C7QT63</accession>